<dbReference type="PANTHER" id="PTHR12628">
    <property type="entry name" value="POLYCOMB-LIKE TRANSCRIPTION FACTOR"/>
    <property type="match status" value="1"/>
</dbReference>
<dbReference type="InterPro" id="IPR019786">
    <property type="entry name" value="Zinc_finger_PHD-type_CS"/>
</dbReference>
<dbReference type="GO" id="GO:0045814">
    <property type="term" value="P:negative regulation of gene expression, epigenetic"/>
    <property type="evidence" value="ECO:0007669"/>
    <property type="project" value="TreeGrafter"/>
</dbReference>
<evidence type="ECO:0000256" key="1">
    <source>
        <dbReference type="ARBA" id="ARBA00004123"/>
    </source>
</evidence>
<dbReference type="Pfam" id="PF00628">
    <property type="entry name" value="PHD"/>
    <property type="match status" value="1"/>
</dbReference>
<dbReference type="InterPro" id="IPR013083">
    <property type="entry name" value="Znf_RING/FYVE/PHD"/>
</dbReference>
<evidence type="ECO:0000256" key="3">
    <source>
        <dbReference type="ARBA" id="ARBA00022771"/>
    </source>
</evidence>
<dbReference type="InterPro" id="IPR011011">
    <property type="entry name" value="Znf_FYVE_PHD"/>
</dbReference>
<feature type="region of interest" description="Disordered" evidence="7">
    <location>
        <begin position="1"/>
        <end position="49"/>
    </location>
</feature>
<feature type="region of interest" description="Disordered" evidence="7">
    <location>
        <begin position="115"/>
        <end position="169"/>
    </location>
</feature>
<comment type="caution">
    <text evidence="9">The sequence shown here is derived from an EMBL/GenBank/DDBJ whole genome shotgun (WGS) entry which is preliminary data.</text>
</comment>
<dbReference type="OrthoDB" id="5863171at2759"/>
<gene>
    <name evidence="9" type="ORF">DL546_003893</name>
</gene>
<name>A0A420YLM1_9PEZI</name>
<dbReference type="PROSITE" id="PS50016">
    <property type="entry name" value="ZF_PHD_2"/>
    <property type="match status" value="1"/>
</dbReference>
<keyword evidence="5" id="KW-0539">Nucleus</keyword>
<evidence type="ECO:0000256" key="6">
    <source>
        <dbReference type="PROSITE-ProRule" id="PRU00146"/>
    </source>
</evidence>
<dbReference type="EMBL" id="QVQW01000003">
    <property type="protein sequence ID" value="RKU48768.1"/>
    <property type="molecule type" value="Genomic_DNA"/>
</dbReference>
<feature type="domain" description="PHD-type" evidence="8">
    <location>
        <begin position="298"/>
        <end position="354"/>
    </location>
</feature>
<feature type="compositionally biased region" description="Low complexity" evidence="7">
    <location>
        <begin position="419"/>
        <end position="434"/>
    </location>
</feature>
<comment type="subcellular location">
    <subcellularLocation>
        <location evidence="1">Nucleus</location>
    </subcellularLocation>
</comment>
<keyword evidence="10" id="KW-1185">Reference proteome</keyword>
<evidence type="ECO:0000256" key="4">
    <source>
        <dbReference type="ARBA" id="ARBA00022833"/>
    </source>
</evidence>
<dbReference type="GO" id="GO:0008270">
    <property type="term" value="F:zinc ion binding"/>
    <property type="evidence" value="ECO:0007669"/>
    <property type="project" value="UniProtKB-KW"/>
</dbReference>
<dbReference type="Proteomes" id="UP000275385">
    <property type="component" value="Unassembled WGS sequence"/>
</dbReference>
<dbReference type="InterPro" id="IPR001965">
    <property type="entry name" value="Znf_PHD"/>
</dbReference>
<feature type="region of interest" description="Disordered" evidence="7">
    <location>
        <begin position="413"/>
        <end position="457"/>
    </location>
</feature>
<feature type="region of interest" description="Disordered" evidence="7">
    <location>
        <begin position="190"/>
        <end position="291"/>
    </location>
</feature>
<evidence type="ECO:0000256" key="7">
    <source>
        <dbReference type="SAM" id="MobiDB-lite"/>
    </source>
</evidence>
<feature type="compositionally biased region" description="Low complexity" evidence="7">
    <location>
        <begin position="132"/>
        <end position="148"/>
    </location>
</feature>
<evidence type="ECO:0000256" key="5">
    <source>
        <dbReference type="ARBA" id="ARBA00023242"/>
    </source>
</evidence>
<dbReference type="Gene3D" id="3.30.40.10">
    <property type="entry name" value="Zinc/RING finger domain, C3HC4 (zinc finger)"/>
    <property type="match status" value="1"/>
</dbReference>
<feature type="compositionally biased region" description="Low complexity" evidence="7">
    <location>
        <begin position="201"/>
        <end position="212"/>
    </location>
</feature>
<accession>A0A420YLM1</accession>
<sequence length="516" mass="55562">MADRAPGQHGDAVPPAANNGLSHSNSSSAAGSSTSAVPATAAPSSSGTRYIPQFSAATQMILKRIKTEGVGAKSMSPQPEIKSELKAEFNASTYEDVRRRVIMGMSTTSSMTMQMPTTTIPRTKPQPSAPMSVPLAPLTLPSPSASVTRQPPPTSAPHQNTRVDARPKVAAGAAGLSAIRRITMGLSASGRPIVTKEAKTKTTSAPKASKPPHATKPVKRPVGRPRKNVNQEDETSSTSSLSELSDLEDLTIDQGSTTPIATTKSGRQVLKPTTYNPAAMDSSSGKKRVYSKTRTTEQALCKLCTRMASPDWNQIVFCDGCNDPWHQQCHDPWIPDELVKDSSKTWYCSTCQTKRDHQTNPKKQRVVSTVTVPTKVAWTNAPVQQKRAYLSTLSQQDLVGLVMGVLETHPDLPIFPGETTTTRTTSSTPVTPRSAQSQNKKPPAATSVTVAGDVDDEEEQDEMTRAWPKPGFGPFNAQLRRFVMENPDEYTDFESFSQAVYAGGKKIWENGAVVVA</sequence>
<evidence type="ECO:0000313" key="10">
    <source>
        <dbReference type="Proteomes" id="UP000275385"/>
    </source>
</evidence>
<protein>
    <recommendedName>
        <fullName evidence="8">PHD-type domain-containing protein</fullName>
    </recommendedName>
</protein>
<feature type="compositionally biased region" description="Basic residues" evidence="7">
    <location>
        <begin position="216"/>
        <end position="227"/>
    </location>
</feature>
<dbReference type="GO" id="GO:0003677">
    <property type="term" value="F:DNA binding"/>
    <property type="evidence" value="ECO:0007669"/>
    <property type="project" value="TreeGrafter"/>
</dbReference>
<dbReference type="PANTHER" id="PTHR12628:SF10">
    <property type="entry name" value="HOMEOBOX DOMAIN-CONTAINING PROTEIN"/>
    <property type="match status" value="1"/>
</dbReference>
<keyword evidence="3 6" id="KW-0863">Zinc-finger</keyword>
<keyword evidence="2" id="KW-0479">Metal-binding</keyword>
<dbReference type="PROSITE" id="PS01359">
    <property type="entry name" value="ZF_PHD_1"/>
    <property type="match status" value="1"/>
</dbReference>
<feature type="compositionally biased region" description="Low complexity" evidence="7">
    <location>
        <begin position="16"/>
        <end position="48"/>
    </location>
</feature>
<evidence type="ECO:0000313" key="9">
    <source>
        <dbReference type="EMBL" id="RKU48768.1"/>
    </source>
</evidence>
<evidence type="ECO:0000259" key="8">
    <source>
        <dbReference type="PROSITE" id="PS50016"/>
    </source>
</evidence>
<keyword evidence="4" id="KW-0862">Zinc</keyword>
<evidence type="ECO:0000256" key="2">
    <source>
        <dbReference type="ARBA" id="ARBA00022723"/>
    </source>
</evidence>
<dbReference type="SUPFAM" id="SSF57903">
    <property type="entry name" value="FYVE/PHD zinc finger"/>
    <property type="match status" value="1"/>
</dbReference>
<dbReference type="CDD" id="cd15502">
    <property type="entry name" value="PHD_Phf1p_Phf2p_like"/>
    <property type="match status" value="1"/>
</dbReference>
<dbReference type="InterPro" id="IPR019787">
    <property type="entry name" value="Znf_PHD-finger"/>
</dbReference>
<reference evidence="9 10" key="1">
    <citation type="submission" date="2018-08" db="EMBL/GenBank/DDBJ databases">
        <title>Draft genome of the lignicolous fungus Coniochaeta pulveracea.</title>
        <authorList>
            <person name="Borstlap C.J."/>
            <person name="De Witt R.N."/>
            <person name="Botha A."/>
            <person name="Volschenk H."/>
        </authorList>
    </citation>
    <scope>NUCLEOTIDE SEQUENCE [LARGE SCALE GENOMIC DNA]</scope>
    <source>
        <strain evidence="9 10">CAB683</strain>
    </source>
</reference>
<feature type="compositionally biased region" description="Polar residues" evidence="7">
    <location>
        <begin position="253"/>
        <end position="276"/>
    </location>
</feature>
<dbReference type="GO" id="GO:0003682">
    <property type="term" value="F:chromatin binding"/>
    <property type="evidence" value="ECO:0007669"/>
    <property type="project" value="TreeGrafter"/>
</dbReference>
<dbReference type="STRING" id="177199.A0A420YLM1"/>
<dbReference type="GO" id="GO:0005634">
    <property type="term" value="C:nucleus"/>
    <property type="evidence" value="ECO:0007669"/>
    <property type="project" value="UniProtKB-SubCell"/>
</dbReference>
<dbReference type="AlphaFoldDB" id="A0A420YLM1"/>
<dbReference type="SMART" id="SM00249">
    <property type="entry name" value="PHD"/>
    <property type="match status" value="1"/>
</dbReference>
<organism evidence="9 10">
    <name type="scientific">Coniochaeta pulveracea</name>
    <dbReference type="NCBI Taxonomy" id="177199"/>
    <lineage>
        <taxon>Eukaryota</taxon>
        <taxon>Fungi</taxon>
        <taxon>Dikarya</taxon>
        <taxon>Ascomycota</taxon>
        <taxon>Pezizomycotina</taxon>
        <taxon>Sordariomycetes</taxon>
        <taxon>Sordariomycetidae</taxon>
        <taxon>Coniochaetales</taxon>
        <taxon>Coniochaetaceae</taxon>
        <taxon>Coniochaeta</taxon>
    </lineage>
</organism>
<proteinExistence type="predicted"/>